<evidence type="ECO:0000259" key="2">
    <source>
        <dbReference type="Pfam" id="PF07853"/>
    </source>
</evidence>
<evidence type="ECO:0000313" key="5">
    <source>
        <dbReference type="Proteomes" id="UP001059859"/>
    </source>
</evidence>
<dbReference type="Pfam" id="PF19124">
    <property type="entry name" value="DUF5808"/>
    <property type="match status" value="1"/>
</dbReference>
<keyword evidence="1" id="KW-1133">Transmembrane helix</keyword>
<feature type="transmembrane region" description="Helical" evidence="1">
    <location>
        <begin position="112"/>
        <end position="133"/>
    </location>
</feature>
<proteinExistence type="predicted"/>
<feature type="domain" description="DUF1648" evidence="2">
    <location>
        <begin position="26"/>
        <end position="72"/>
    </location>
</feature>
<feature type="transmembrane region" description="Helical" evidence="1">
    <location>
        <begin position="66"/>
        <end position="91"/>
    </location>
</feature>
<dbReference type="PROSITE" id="PS51257">
    <property type="entry name" value="PROKAR_LIPOPROTEIN"/>
    <property type="match status" value="1"/>
</dbReference>
<protein>
    <submittedName>
        <fullName evidence="4">DUF1648 domain-containing protein</fullName>
    </submittedName>
</protein>
<dbReference type="RefSeq" id="WP_260651542.1">
    <property type="nucleotide sequence ID" value="NZ_CP104275.1"/>
</dbReference>
<evidence type="ECO:0000256" key="1">
    <source>
        <dbReference type="SAM" id="Phobius"/>
    </source>
</evidence>
<feature type="domain" description="DUF5808" evidence="3">
    <location>
        <begin position="201"/>
        <end position="228"/>
    </location>
</feature>
<gene>
    <name evidence="4" type="ORF">N2K95_10660</name>
</gene>
<keyword evidence="5" id="KW-1185">Reference proteome</keyword>
<keyword evidence="1" id="KW-0812">Transmembrane</keyword>
<dbReference type="Proteomes" id="UP001059859">
    <property type="component" value="Chromosome"/>
</dbReference>
<feature type="transmembrane region" description="Helical" evidence="1">
    <location>
        <begin position="14"/>
        <end position="34"/>
    </location>
</feature>
<organism evidence="4 5">
    <name type="scientific">Arthrobacter zhaoxinii</name>
    <dbReference type="NCBI Taxonomy" id="2964616"/>
    <lineage>
        <taxon>Bacteria</taxon>
        <taxon>Bacillati</taxon>
        <taxon>Actinomycetota</taxon>
        <taxon>Actinomycetes</taxon>
        <taxon>Micrococcales</taxon>
        <taxon>Micrococcaceae</taxon>
        <taxon>Arthrobacter</taxon>
    </lineage>
</organism>
<dbReference type="InterPro" id="IPR012867">
    <property type="entry name" value="DUF1648"/>
</dbReference>
<name>A0ABY5YMI9_9MICC</name>
<feature type="transmembrane region" description="Helical" evidence="1">
    <location>
        <begin position="229"/>
        <end position="248"/>
    </location>
</feature>
<evidence type="ECO:0000259" key="3">
    <source>
        <dbReference type="Pfam" id="PF19124"/>
    </source>
</evidence>
<dbReference type="PANTHER" id="PTHR37810">
    <property type="entry name" value="IMMUNITY PROTEIN SDPI"/>
    <property type="match status" value="1"/>
</dbReference>
<feature type="transmembrane region" description="Helical" evidence="1">
    <location>
        <begin position="145"/>
        <end position="164"/>
    </location>
</feature>
<dbReference type="Pfam" id="PF07853">
    <property type="entry name" value="DUF1648"/>
    <property type="match status" value="1"/>
</dbReference>
<dbReference type="InterPro" id="IPR043831">
    <property type="entry name" value="DUF5808"/>
</dbReference>
<dbReference type="EMBL" id="CP104275">
    <property type="protein sequence ID" value="UWX96138.1"/>
    <property type="molecule type" value="Genomic_DNA"/>
</dbReference>
<accession>A0ABY5YMI9</accession>
<sequence>MDSRVETKITSGRGILWLIHFAAVLVLASCFAYGTTIYDSLPETIPTHWGAGGRPDVWEAKSFGTAFFPLLMGAGASALLTLVAAVVPAMVPPEKNPSDWELYRREGMVRGTVVALGGTSVLIAALIGALTVAGWRSPDHVRGGPALVVIPLILGFLILSYAAAARWARRTAERDGVSPTVEEQEQEEDKRWVGGILYNDPNDPHILVPKRSGTGTGLTVNVGNRRGRAAVVVFLVVFVVVPTVFGVFQAP</sequence>
<evidence type="ECO:0000313" key="4">
    <source>
        <dbReference type="EMBL" id="UWX96138.1"/>
    </source>
</evidence>
<keyword evidence="1" id="KW-0472">Membrane</keyword>
<dbReference type="PANTHER" id="PTHR37810:SF5">
    <property type="entry name" value="IMMUNITY PROTEIN SDPI"/>
    <property type="match status" value="1"/>
</dbReference>
<reference evidence="4" key="1">
    <citation type="submission" date="2022-09" db="EMBL/GenBank/DDBJ databases">
        <title>Novel species in genus Arthrobacter.</title>
        <authorList>
            <person name="Liu Y."/>
        </authorList>
    </citation>
    <scope>NUCLEOTIDE SEQUENCE</scope>
    <source>
        <strain evidence="4">Zg-Y815</strain>
    </source>
</reference>